<proteinExistence type="predicted"/>
<reference evidence="2 3" key="1">
    <citation type="journal article" date="2015" name="Genome Biol.">
        <title>Comparative genomics of Steinernema reveals deeply conserved gene regulatory networks.</title>
        <authorList>
            <person name="Dillman A.R."/>
            <person name="Macchietto M."/>
            <person name="Porter C.F."/>
            <person name="Rogers A."/>
            <person name="Williams B."/>
            <person name="Antoshechkin I."/>
            <person name="Lee M.M."/>
            <person name="Goodwin Z."/>
            <person name="Lu X."/>
            <person name="Lewis E.E."/>
            <person name="Goodrich-Blair H."/>
            <person name="Stock S.P."/>
            <person name="Adams B.J."/>
            <person name="Sternberg P.W."/>
            <person name="Mortazavi A."/>
        </authorList>
    </citation>
    <scope>NUCLEOTIDE SEQUENCE [LARGE SCALE GENOMIC DNA]</scope>
    <source>
        <strain evidence="2 3">ALL</strain>
    </source>
</reference>
<dbReference type="EMBL" id="AZBU02000011">
    <property type="protein sequence ID" value="TKR60355.1"/>
    <property type="molecule type" value="Genomic_DNA"/>
</dbReference>
<dbReference type="OrthoDB" id="5848454at2759"/>
<evidence type="ECO:0008006" key="4">
    <source>
        <dbReference type="Google" id="ProtNLM"/>
    </source>
</evidence>
<dbReference type="STRING" id="34508.A0A4V5ZXN0"/>
<evidence type="ECO:0000313" key="3">
    <source>
        <dbReference type="Proteomes" id="UP000298663"/>
    </source>
</evidence>
<evidence type="ECO:0000313" key="2">
    <source>
        <dbReference type="EMBL" id="TKR60355.1"/>
    </source>
</evidence>
<keyword evidence="1" id="KW-0732">Signal</keyword>
<reference evidence="2 3" key="2">
    <citation type="journal article" date="2019" name="G3 (Bethesda)">
        <title>Hybrid Assembly of the Genome of the Entomopathogenic Nematode Steinernema carpocapsae Identifies the X-Chromosome.</title>
        <authorList>
            <person name="Serra L."/>
            <person name="Macchietto M."/>
            <person name="Macias-Munoz A."/>
            <person name="McGill C.J."/>
            <person name="Rodriguez I.M."/>
            <person name="Rodriguez B."/>
            <person name="Murad R."/>
            <person name="Mortazavi A."/>
        </authorList>
    </citation>
    <scope>NUCLEOTIDE SEQUENCE [LARGE SCALE GENOMIC DNA]</scope>
    <source>
        <strain evidence="2 3">ALL</strain>
    </source>
</reference>
<gene>
    <name evidence="2" type="ORF">L596_027612</name>
</gene>
<dbReference type="Proteomes" id="UP000298663">
    <property type="component" value="Unassembled WGS sequence"/>
</dbReference>
<organism evidence="2 3">
    <name type="scientific">Steinernema carpocapsae</name>
    <name type="common">Entomopathogenic nematode</name>
    <dbReference type="NCBI Taxonomy" id="34508"/>
    <lineage>
        <taxon>Eukaryota</taxon>
        <taxon>Metazoa</taxon>
        <taxon>Ecdysozoa</taxon>
        <taxon>Nematoda</taxon>
        <taxon>Chromadorea</taxon>
        <taxon>Rhabditida</taxon>
        <taxon>Tylenchina</taxon>
        <taxon>Panagrolaimomorpha</taxon>
        <taxon>Strongyloidoidea</taxon>
        <taxon>Steinernematidae</taxon>
        <taxon>Steinernema</taxon>
    </lineage>
</organism>
<dbReference type="AlphaFoldDB" id="A0A4V5ZXN0"/>
<accession>A0A4V5ZXN0</accession>
<keyword evidence="3" id="KW-1185">Reference proteome</keyword>
<evidence type="ECO:0000256" key="1">
    <source>
        <dbReference type="SAM" id="SignalP"/>
    </source>
</evidence>
<sequence>MTRPLLLVFLSLLLFCASFSQIEPPAGGYYAPPPQKSVSQLDQMIDRCFRTTCKEWMLECHWYCDSMKEKARFGSCHKCLSWRGSHCLECFDL</sequence>
<protein>
    <recommendedName>
        <fullName evidence="4">ShKT domain-containing protein</fullName>
    </recommendedName>
</protein>
<name>A0A4V5ZXN0_STECR</name>
<comment type="caution">
    <text evidence="2">The sequence shown here is derived from an EMBL/GenBank/DDBJ whole genome shotgun (WGS) entry which is preliminary data.</text>
</comment>
<feature type="signal peptide" evidence="1">
    <location>
        <begin position="1"/>
        <end position="20"/>
    </location>
</feature>
<feature type="chain" id="PRO_5020985687" description="ShKT domain-containing protein" evidence="1">
    <location>
        <begin position="21"/>
        <end position="93"/>
    </location>
</feature>